<organism evidence="1 2">
    <name type="scientific">Ataeniobius toweri</name>
    <dbReference type="NCBI Taxonomy" id="208326"/>
    <lineage>
        <taxon>Eukaryota</taxon>
        <taxon>Metazoa</taxon>
        <taxon>Chordata</taxon>
        <taxon>Craniata</taxon>
        <taxon>Vertebrata</taxon>
        <taxon>Euteleostomi</taxon>
        <taxon>Actinopterygii</taxon>
        <taxon>Neopterygii</taxon>
        <taxon>Teleostei</taxon>
        <taxon>Neoteleostei</taxon>
        <taxon>Acanthomorphata</taxon>
        <taxon>Ovalentaria</taxon>
        <taxon>Atherinomorphae</taxon>
        <taxon>Cyprinodontiformes</taxon>
        <taxon>Goodeidae</taxon>
        <taxon>Ataeniobius</taxon>
    </lineage>
</organism>
<evidence type="ECO:0000313" key="2">
    <source>
        <dbReference type="Proteomes" id="UP001345963"/>
    </source>
</evidence>
<evidence type="ECO:0000313" key="1">
    <source>
        <dbReference type="EMBL" id="MED6232809.1"/>
    </source>
</evidence>
<protein>
    <submittedName>
        <fullName evidence="1">Uncharacterized protein</fullName>
    </submittedName>
</protein>
<gene>
    <name evidence="1" type="ORF">ATANTOWER_002678</name>
</gene>
<sequence length="114" mass="12926">MSHFHPCCIERQLKVLSRSTSTINKAGLKNKVSVNPRGCTCCYLPPNSLGDLNRVRRGQVKCNILCFERNVRHADRRNRHNISDLCACTNYPKNTLICLGEVHTAIRYHSSSTL</sequence>
<dbReference type="Proteomes" id="UP001345963">
    <property type="component" value="Unassembled WGS sequence"/>
</dbReference>
<reference evidence="1 2" key="1">
    <citation type="submission" date="2021-07" db="EMBL/GenBank/DDBJ databases">
        <authorList>
            <person name="Palmer J.M."/>
        </authorList>
    </citation>
    <scope>NUCLEOTIDE SEQUENCE [LARGE SCALE GENOMIC DNA]</scope>
    <source>
        <strain evidence="1 2">AT_MEX2019</strain>
        <tissue evidence="1">Muscle</tissue>
    </source>
</reference>
<name>A0ABU7A573_9TELE</name>
<accession>A0ABU7A573</accession>
<proteinExistence type="predicted"/>
<comment type="caution">
    <text evidence="1">The sequence shown here is derived from an EMBL/GenBank/DDBJ whole genome shotgun (WGS) entry which is preliminary data.</text>
</comment>
<keyword evidence="2" id="KW-1185">Reference proteome</keyword>
<dbReference type="EMBL" id="JAHUTI010001275">
    <property type="protein sequence ID" value="MED6232809.1"/>
    <property type="molecule type" value="Genomic_DNA"/>
</dbReference>